<dbReference type="PANTHER" id="PTHR33908:SF11">
    <property type="entry name" value="MEMBRANE PROTEIN"/>
    <property type="match status" value="1"/>
</dbReference>
<organism evidence="10 11">
    <name type="scientific">Paenibacillus endophyticus</name>
    <dbReference type="NCBI Taxonomy" id="1294268"/>
    <lineage>
        <taxon>Bacteria</taxon>
        <taxon>Bacillati</taxon>
        <taxon>Bacillota</taxon>
        <taxon>Bacilli</taxon>
        <taxon>Bacillales</taxon>
        <taxon>Paenibacillaceae</taxon>
        <taxon>Paenibacillus</taxon>
    </lineage>
</organism>
<evidence type="ECO:0000256" key="6">
    <source>
        <dbReference type="ARBA" id="ARBA00022989"/>
    </source>
</evidence>
<feature type="transmembrane region" description="Helical" evidence="8">
    <location>
        <begin position="300"/>
        <end position="318"/>
    </location>
</feature>
<feature type="transmembrane region" description="Helical" evidence="8">
    <location>
        <begin position="376"/>
        <end position="397"/>
    </location>
</feature>
<dbReference type="InterPro" id="IPR050297">
    <property type="entry name" value="LipidA_mod_glycosyltrf_83"/>
</dbReference>
<keyword evidence="3" id="KW-0328">Glycosyltransferase</keyword>
<gene>
    <name evidence="10" type="ORF">FHS16_004432</name>
</gene>
<dbReference type="RefSeq" id="WP_183567612.1">
    <property type="nucleotide sequence ID" value="NZ_CBCSLB010000016.1"/>
</dbReference>
<feature type="transmembrane region" description="Helical" evidence="8">
    <location>
        <begin position="85"/>
        <end position="111"/>
    </location>
</feature>
<comment type="subcellular location">
    <subcellularLocation>
        <location evidence="1">Cell membrane</location>
        <topology evidence="1">Multi-pass membrane protein</topology>
    </subcellularLocation>
</comment>
<keyword evidence="2" id="KW-1003">Cell membrane</keyword>
<evidence type="ECO:0000256" key="7">
    <source>
        <dbReference type="ARBA" id="ARBA00023136"/>
    </source>
</evidence>
<evidence type="ECO:0000256" key="2">
    <source>
        <dbReference type="ARBA" id="ARBA00022475"/>
    </source>
</evidence>
<keyword evidence="4" id="KW-0808">Transferase</keyword>
<dbReference type="GO" id="GO:0005886">
    <property type="term" value="C:plasma membrane"/>
    <property type="evidence" value="ECO:0007669"/>
    <property type="project" value="UniProtKB-SubCell"/>
</dbReference>
<accession>A0A7W5CBP9</accession>
<feature type="transmembrane region" description="Helical" evidence="8">
    <location>
        <begin position="216"/>
        <end position="235"/>
    </location>
</feature>
<evidence type="ECO:0000313" key="11">
    <source>
        <dbReference type="Proteomes" id="UP000518605"/>
    </source>
</evidence>
<evidence type="ECO:0000256" key="5">
    <source>
        <dbReference type="ARBA" id="ARBA00022692"/>
    </source>
</evidence>
<evidence type="ECO:0000313" key="10">
    <source>
        <dbReference type="EMBL" id="MBB3154350.1"/>
    </source>
</evidence>
<sequence>MLIRLKRWIQRNRLLLLLFMVGAAVRVLYAGAIPGGLNQDEASIGYEAFSILHYGMDRNGITLPIHLIAWGSGQNALYAYLSIPFVYLFGLNLVSVRMVSMLFGLVGMVLFYLIAKRVFKKEAAALSSAFLIVICPWHIMMSRWALESNIFPTLVLLAVYFLFKAFEQPRWLVGFTITIGLSLYAYGTAYFFVPVFGLSVLALLAVKQTIKRSVLVWNSVLLFVLAAPIGLFLLVNRLDRPMMSFLFSIPKLTVPRVEQVSSAFEGQPLAMLSHHFKSFLQLYLTQNDGLLWNAIPTFGYMYPLALPIIGIGIIYGAYRLVVQFRVETAVIGLWLGTALLMTLITDVNINRINIIFYPTVFAAAAGLVWLHKHIKYALAIAIAAFSVYFGLFCGQYFTSYSKQISPMFYESFGEAIAYASDATEGTVYVTDDVMMPYIYVLFYERISPQLYLDTVDYINPGGAFQFVRSFGRYQFGKPTIQSELEAAYVVSNSAPLPAEELGYQIKKFKNYTVVSGKGNQEKTDAHVSFRNGGFEEGQQHWRLTLGAGVAGNRPFGGTKLMYLDPGKDQRASQTFVNPASGEHSLSAMVSANAEGGAIGVLVNGRKVQEQFIAAREEYTKIQLPAVSIAEQDLVTVYVQGGSGWVNIDDVEWTLQK</sequence>
<dbReference type="AlphaFoldDB" id="A0A7W5CBP9"/>
<dbReference type="Proteomes" id="UP000518605">
    <property type="component" value="Unassembled WGS sequence"/>
</dbReference>
<comment type="caution">
    <text evidence="10">The sequence shown here is derived from an EMBL/GenBank/DDBJ whole genome shotgun (WGS) entry which is preliminary data.</text>
</comment>
<evidence type="ECO:0000259" key="9">
    <source>
        <dbReference type="Pfam" id="PF13231"/>
    </source>
</evidence>
<reference evidence="10 11" key="1">
    <citation type="submission" date="2020-08" db="EMBL/GenBank/DDBJ databases">
        <title>Genomic Encyclopedia of Type Strains, Phase III (KMG-III): the genomes of soil and plant-associated and newly described type strains.</title>
        <authorList>
            <person name="Whitman W."/>
        </authorList>
    </citation>
    <scope>NUCLEOTIDE SEQUENCE [LARGE SCALE GENOMIC DNA]</scope>
    <source>
        <strain evidence="10 11">CECT 8234</strain>
    </source>
</reference>
<dbReference type="Pfam" id="PF13231">
    <property type="entry name" value="PMT_2"/>
    <property type="match status" value="1"/>
</dbReference>
<keyword evidence="7 8" id="KW-0472">Membrane</keyword>
<dbReference type="GO" id="GO:0016763">
    <property type="term" value="F:pentosyltransferase activity"/>
    <property type="evidence" value="ECO:0007669"/>
    <property type="project" value="TreeGrafter"/>
</dbReference>
<dbReference type="Gene3D" id="2.60.120.260">
    <property type="entry name" value="Galactose-binding domain-like"/>
    <property type="match status" value="1"/>
</dbReference>
<feature type="transmembrane region" description="Helical" evidence="8">
    <location>
        <begin position="123"/>
        <end position="140"/>
    </location>
</feature>
<dbReference type="InterPro" id="IPR038731">
    <property type="entry name" value="RgtA/B/C-like"/>
</dbReference>
<name>A0A7W5CBP9_9BACL</name>
<feature type="transmembrane region" description="Helical" evidence="8">
    <location>
        <begin position="352"/>
        <end position="370"/>
    </location>
</feature>
<protein>
    <recommendedName>
        <fullName evidence="9">Glycosyltransferase RgtA/B/C/D-like domain-containing protein</fullName>
    </recommendedName>
</protein>
<proteinExistence type="predicted"/>
<dbReference type="PANTHER" id="PTHR33908">
    <property type="entry name" value="MANNOSYLTRANSFERASE YKCB-RELATED"/>
    <property type="match status" value="1"/>
</dbReference>
<evidence type="ECO:0000256" key="1">
    <source>
        <dbReference type="ARBA" id="ARBA00004651"/>
    </source>
</evidence>
<keyword evidence="11" id="KW-1185">Reference proteome</keyword>
<dbReference type="GO" id="GO:0009103">
    <property type="term" value="P:lipopolysaccharide biosynthetic process"/>
    <property type="evidence" value="ECO:0007669"/>
    <property type="project" value="UniProtKB-ARBA"/>
</dbReference>
<evidence type="ECO:0000256" key="3">
    <source>
        <dbReference type="ARBA" id="ARBA00022676"/>
    </source>
</evidence>
<evidence type="ECO:0000256" key="4">
    <source>
        <dbReference type="ARBA" id="ARBA00022679"/>
    </source>
</evidence>
<evidence type="ECO:0000256" key="8">
    <source>
        <dbReference type="SAM" id="Phobius"/>
    </source>
</evidence>
<dbReference type="EMBL" id="JACHXW010000015">
    <property type="protein sequence ID" value="MBB3154350.1"/>
    <property type="molecule type" value="Genomic_DNA"/>
</dbReference>
<keyword evidence="6 8" id="KW-1133">Transmembrane helix</keyword>
<feature type="transmembrane region" description="Helical" evidence="8">
    <location>
        <begin position="324"/>
        <end position="345"/>
    </location>
</feature>
<feature type="domain" description="Glycosyltransferase RgtA/B/C/D-like" evidence="9">
    <location>
        <begin position="78"/>
        <end position="229"/>
    </location>
</feature>
<feature type="transmembrane region" description="Helical" evidence="8">
    <location>
        <begin position="183"/>
        <end position="204"/>
    </location>
</feature>
<keyword evidence="5 8" id="KW-0812">Transmembrane</keyword>